<name>A0A9E7MJ15_9CAUD</name>
<keyword evidence="2" id="KW-1133">Transmembrane helix</keyword>
<dbReference type="NCBIfam" id="TIGR02675">
    <property type="entry name" value="tape_meas_nterm"/>
    <property type="match status" value="1"/>
</dbReference>
<feature type="domain" description="Tape measure protein N-terminal" evidence="3">
    <location>
        <begin position="75"/>
        <end position="259"/>
    </location>
</feature>
<keyword evidence="5" id="KW-1185">Reference proteome</keyword>
<keyword evidence="2" id="KW-0812">Transmembrane</keyword>
<sequence length="772" mass="78352">MSNVGYATLTILPSAKNFRSALNREVGGDLDAVGRSGGQRASRGFGATFIPGFKSLFGPAVGVAAGAALGAGIKSGLATAGFMEQAMISFETLLGDSGKAKQMLADVSKFAANTPFELPGLTANVRSLLGAGAAYESVLPTMTALGDANAALGGSQENLNSVVRAWTQIQGKGKVSAEEMLQITEAGIPIWTLLSKAMGKPVGELQKLASDGKLLAGDVLPLLEQQMNKDYGGSMEKQAKTLNGVWSTVKDTVNMAMAEALQPLVPILTTILPPAANALAGAIRWVSDAVVGLSSLIVGGDFTGALGRLFNIEEDHPAVGVILNIRQAVIDFFTSIQSGTGPASSILTEIGNALRPIGDTIQNTILPALGLLATAFVTGIQPVLQVVGEIVTGSIIPAFQQMAAQAGPLFTQVGTTISTVAQQIGPILQGVANVIQTVWGFIGPFVISTIQGIFGNVVGVFSGILTVIQGVVNLVAAIFTGDWAAAWNALGQIVSGAVQAVWNFFQLWIMGRLVAVAGAALGAIRGLFSGAWSAVTGVVQGAVSAVMSTVGWLLAGLRGVVSGGMSAVRGFFSSAWSSITGAVSGAVNGIMGAVSGGIGNVVGVVASLPGRAMSALGGIVGQFGGIGRDMIAGLANGIRNAAGMIRDAVAGAIGNVVDFAKSLLGIHSPSRVFMQIGHFTGQGMAIGLTRTKGLIQKASDALIPKAPTVAMPTVQGGGVQGAIVSSAAAFAGRSPEAPLIGELTIQSSGNVREDVEEAMFHVRRIARGGVYA</sequence>
<dbReference type="InterPro" id="IPR053058">
    <property type="entry name" value="Mulikevirus_tape_measure"/>
</dbReference>
<dbReference type="GO" id="GO:0098003">
    <property type="term" value="P:viral tail assembly"/>
    <property type="evidence" value="ECO:0007669"/>
    <property type="project" value="UniProtKB-KW"/>
</dbReference>
<feature type="transmembrane region" description="Helical" evidence="2">
    <location>
        <begin position="485"/>
        <end position="505"/>
    </location>
</feature>
<keyword evidence="2" id="KW-0472">Membrane</keyword>
<feature type="transmembrane region" description="Helical" evidence="2">
    <location>
        <begin position="454"/>
        <end position="479"/>
    </location>
</feature>
<evidence type="ECO:0000256" key="2">
    <source>
        <dbReference type="SAM" id="Phobius"/>
    </source>
</evidence>
<dbReference type="EMBL" id="ON528933">
    <property type="protein sequence ID" value="USL85077.1"/>
    <property type="molecule type" value="Genomic_DNA"/>
</dbReference>
<protein>
    <submittedName>
        <fullName evidence="4">Tape measure protein</fullName>
    </submittedName>
</protein>
<organism evidence="4 5">
    <name type="scientific">Arthrobacter phage SWEP2</name>
    <dbReference type="NCBI Taxonomy" id="2945958"/>
    <lineage>
        <taxon>Viruses</taxon>
        <taxon>Duplodnaviria</taxon>
        <taxon>Heunggongvirae</taxon>
        <taxon>Uroviricota</taxon>
        <taxon>Caudoviricetes</taxon>
        <taxon>Casidaviridae</taxon>
        <taxon>Swepdovirus</taxon>
        <taxon>Swepdovirus SWEP2</taxon>
    </lineage>
</organism>
<dbReference type="Pfam" id="PF20155">
    <property type="entry name" value="TMP_3"/>
    <property type="match status" value="1"/>
</dbReference>
<keyword evidence="1" id="KW-1245">Viral tail assembly</keyword>
<feature type="transmembrane region" description="Helical" evidence="2">
    <location>
        <begin position="538"/>
        <end position="561"/>
    </location>
</feature>
<feature type="transmembrane region" description="Helical" evidence="2">
    <location>
        <begin position="512"/>
        <end position="532"/>
    </location>
</feature>
<evidence type="ECO:0000259" key="3">
    <source>
        <dbReference type="Pfam" id="PF20155"/>
    </source>
</evidence>
<dbReference type="Proteomes" id="UP001057418">
    <property type="component" value="Segment"/>
</dbReference>
<dbReference type="PANTHER" id="PTHR38812">
    <property type="entry name" value="MU-LIKE PROPHAGE FLUMU PROTEIN GP42"/>
    <property type="match status" value="1"/>
</dbReference>
<evidence type="ECO:0000313" key="4">
    <source>
        <dbReference type="EMBL" id="USL85077.1"/>
    </source>
</evidence>
<proteinExistence type="predicted"/>
<dbReference type="InterPro" id="IPR013491">
    <property type="entry name" value="Tape_meas_N"/>
</dbReference>
<accession>A0A9E7MJ15</accession>
<reference evidence="4" key="1">
    <citation type="submission" date="2022-05" db="EMBL/GenBank/DDBJ databases">
        <authorList>
            <person name="Ruan C."/>
        </authorList>
    </citation>
    <scope>NUCLEOTIDE SEQUENCE</scope>
</reference>
<evidence type="ECO:0000313" key="5">
    <source>
        <dbReference type="Proteomes" id="UP001057418"/>
    </source>
</evidence>
<evidence type="ECO:0000256" key="1">
    <source>
        <dbReference type="ARBA" id="ARBA00022465"/>
    </source>
</evidence>
<dbReference type="PANTHER" id="PTHR38812:SF2">
    <property type="entry name" value="MU-LIKE PROPHAGE FLUMU PROTEIN GP42"/>
    <property type="match status" value="1"/>
</dbReference>
<feature type="transmembrane region" description="Helical" evidence="2">
    <location>
        <begin position="427"/>
        <end position="447"/>
    </location>
</feature>
<keyword evidence="1" id="KW-1188">Viral release from host cell</keyword>